<dbReference type="OrthoDB" id="9767721at2"/>
<comment type="function">
    <text evidence="11">Involved in protein export. Acts as a chaperone by maintaining the newly synthesized protein in an open conformation. Functions as a peptidyl-prolyl cis-trans isomerase.</text>
</comment>
<keyword evidence="11" id="KW-0963">Cytoplasm</keyword>
<evidence type="ECO:0000256" key="7">
    <source>
        <dbReference type="ARBA" id="ARBA00023186"/>
    </source>
</evidence>
<proteinExistence type="inferred from homology"/>
<dbReference type="SUPFAM" id="SSF54534">
    <property type="entry name" value="FKBP-like"/>
    <property type="match status" value="1"/>
</dbReference>
<evidence type="ECO:0000256" key="3">
    <source>
        <dbReference type="ARBA" id="ARBA00013194"/>
    </source>
</evidence>
<sequence>MQVSIESTSDLGRRVVFRVPSADIENKVNVRLREIARDARIKGFRPGKVPISVIAKRFGEQVRAEILDGLLREGFGNALKEETFQIAGNPRIEQDTDASGEGELTYVADFEVVPEFGEIDLAQLDVIRNIAAVEDADIDRMIENLREQRRSWSPVERAAAEGDLADVEMFSVAEGVRLPAEGGERGSAVLGSGMLFAPIEAEIVGLKAGEEKTAKIEFPAEWPVPALAGKTAEVTLKAVQVAEPVLPEVDHGFIRSFGVKSGELAQFRDEIRSNLERELKGALMYRLRRAVGEQIIEKYGDIAMPPKLVEQEARNMAETAAQQAREQGQQVQLDHAQFMEAAGKRVLIGLFTGEVARRNKLMLDRGRLMETMRLIASTYEEPDQVIELYRNDPQLLAGLQNRVMEEQVTDWIAEQAQHTEQPLSFQDAIRAE</sequence>
<dbReference type="PIRSF" id="PIRSF003095">
    <property type="entry name" value="Trigger_factor"/>
    <property type="match status" value="1"/>
</dbReference>
<dbReference type="PANTHER" id="PTHR30560:SF3">
    <property type="entry name" value="TRIGGER FACTOR-LIKE PROTEIN TIG, CHLOROPLASTIC"/>
    <property type="match status" value="1"/>
</dbReference>
<comment type="domain">
    <text evidence="11">Consists of 3 domains; the N-terminus binds the ribosome, the middle domain has PPIase activity, while the C-terminus has intrinsic chaperone activity on its own.</text>
</comment>
<comment type="subcellular location">
    <subcellularLocation>
        <location evidence="11">Cytoplasm</location>
    </subcellularLocation>
    <text evidence="11">About half TF is bound to the ribosome near the polypeptide exit tunnel while the other half is free in the cytoplasm.</text>
</comment>
<evidence type="ECO:0000256" key="2">
    <source>
        <dbReference type="ARBA" id="ARBA00005464"/>
    </source>
</evidence>
<evidence type="ECO:0000313" key="15">
    <source>
        <dbReference type="Proteomes" id="UP000275012"/>
    </source>
</evidence>
<dbReference type="Gene3D" id="1.10.3120.10">
    <property type="entry name" value="Trigger factor, C-terminal domain"/>
    <property type="match status" value="1"/>
</dbReference>
<accession>A0A3M2HQW7</accession>
<dbReference type="PANTHER" id="PTHR30560">
    <property type="entry name" value="TRIGGER FACTOR CHAPERONE AND PEPTIDYL-PROLYL CIS/TRANS ISOMERASE"/>
    <property type="match status" value="1"/>
</dbReference>
<evidence type="ECO:0000256" key="9">
    <source>
        <dbReference type="ARBA" id="ARBA00023306"/>
    </source>
</evidence>
<dbReference type="Pfam" id="PF05698">
    <property type="entry name" value="Trigger_C"/>
    <property type="match status" value="1"/>
</dbReference>
<dbReference type="InterPro" id="IPR005215">
    <property type="entry name" value="Trig_fac"/>
</dbReference>
<evidence type="ECO:0000256" key="8">
    <source>
        <dbReference type="ARBA" id="ARBA00023235"/>
    </source>
</evidence>
<keyword evidence="8 11" id="KW-0413">Isomerase</keyword>
<dbReference type="GO" id="GO:0043335">
    <property type="term" value="P:protein unfolding"/>
    <property type="evidence" value="ECO:0007669"/>
    <property type="project" value="TreeGrafter"/>
</dbReference>
<protein>
    <recommendedName>
        <fullName evidence="4 11">Trigger factor</fullName>
        <shortName evidence="11">TF</shortName>
        <ecNumber evidence="3 11">5.2.1.8</ecNumber>
    </recommendedName>
    <alternativeName>
        <fullName evidence="10 11">PPIase</fullName>
    </alternativeName>
</protein>
<gene>
    <name evidence="11" type="primary">tig</name>
    <name evidence="14" type="ORF">EBB59_09865</name>
</gene>
<dbReference type="InterPro" id="IPR036611">
    <property type="entry name" value="Trigger_fac_ribosome-bd_sf"/>
</dbReference>
<dbReference type="SUPFAM" id="SSF109998">
    <property type="entry name" value="Triger factor/SurA peptide-binding domain-like"/>
    <property type="match status" value="1"/>
</dbReference>
<evidence type="ECO:0000256" key="1">
    <source>
        <dbReference type="ARBA" id="ARBA00000971"/>
    </source>
</evidence>
<dbReference type="GO" id="GO:0015031">
    <property type="term" value="P:protein transport"/>
    <property type="evidence" value="ECO:0007669"/>
    <property type="project" value="UniProtKB-UniRule"/>
</dbReference>
<dbReference type="InterPro" id="IPR046357">
    <property type="entry name" value="PPIase_dom_sf"/>
</dbReference>
<evidence type="ECO:0000256" key="11">
    <source>
        <dbReference type="HAMAP-Rule" id="MF_00303"/>
    </source>
</evidence>
<evidence type="ECO:0000256" key="10">
    <source>
        <dbReference type="ARBA" id="ARBA00029986"/>
    </source>
</evidence>
<keyword evidence="5 11" id="KW-0132">Cell division</keyword>
<dbReference type="Gene3D" id="3.10.50.40">
    <property type="match status" value="1"/>
</dbReference>
<dbReference type="Pfam" id="PF05697">
    <property type="entry name" value="Trigger_N"/>
    <property type="match status" value="1"/>
</dbReference>
<evidence type="ECO:0000313" key="14">
    <source>
        <dbReference type="EMBL" id="RMH90745.1"/>
    </source>
</evidence>
<reference evidence="14 15" key="1">
    <citation type="submission" date="2018-10" db="EMBL/GenBank/DDBJ databases">
        <title>Proposal of Lysobacter pythonis sp. nov. isolated from royal pythons (Python regius).</title>
        <authorList>
            <person name="Hans-Juergen B."/>
            <person name="Huptas C."/>
            <person name="Sandra B."/>
            <person name="Igor L."/>
            <person name="Joachim S."/>
            <person name="Siegfried S."/>
            <person name="Mareike W."/>
            <person name="Peter K."/>
        </authorList>
    </citation>
    <scope>NUCLEOTIDE SEQUENCE [LARGE SCALE GENOMIC DNA]</scope>
    <source>
        <strain evidence="14 15">4284/11</strain>
    </source>
</reference>
<dbReference type="GO" id="GO:0005737">
    <property type="term" value="C:cytoplasm"/>
    <property type="evidence" value="ECO:0007669"/>
    <property type="project" value="UniProtKB-SubCell"/>
</dbReference>
<dbReference type="EC" id="5.2.1.8" evidence="3 11"/>
<keyword evidence="9 11" id="KW-0131">Cell cycle</keyword>
<keyword evidence="6 11" id="KW-0697">Rotamase</keyword>
<comment type="caution">
    <text evidence="14">The sequence shown here is derived from an EMBL/GenBank/DDBJ whole genome shotgun (WGS) entry which is preliminary data.</text>
</comment>
<evidence type="ECO:0000259" key="13">
    <source>
        <dbReference type="Pfam" id="PF05698"/>
    </source>
</evidence>
<dbReference type="NCBIfam" id="TIGR00115">
    <property type="entry name" value="tig"/>
    <property type="match status" value="1"/>
</dbReference>
<dbReference type="GO" id="GO:0051083">
    <property type="term" value="P:'de novo' cotranslational protein folding"/>
    <property type="evidence" value="ECO:0007669"/>
    <property type="project" value="TreeGrafter"/>
</dbReference>
<dbReference type="GO" id="GO:0003755">
    <property type="term" value="F:peptidyl-prolyl cis-trans isomerase activity"/>
    <property type="evidence" value="ECO:0007669"/>
    <property type="project" value="UniProtKB-UniRule"/>
</dbReference>
<comment type="similarity">
    <text evidence="2 11">Belongs to the FKBP-type PPIase family. Tig subfamily.</text>
</comment>
<name>A0A3M2HQW7_9GAMM</name>
<dbReference type="InterPro" id="IPR008881">
    <property type="entry name" value="Trigger_fac_ribosome-bd_bac"/>
</dbReference>
<dbReference type="GO" id="GO:0051301">
    <property type="term" value="P:cell division"/>
    <property type="evidence" value="ECO:0007669"/>
    <property type="project" value="UniProtKB-KW"/>
</dbReference>
<dbReference type="HAMAP" id="MF_00303">
    <property type="entry name" value="Trigger_factor_Tig"/>
    <property type="match status" value="1"/>
</dbReference>
<feature type="domain" description="Trigger factor C-terminal" evidence="13">
    <location>
        <begin position="264"/>
        <end position="414"/>
    </location>
</feature>
<dbReference type="AlphaFoldDB" id="A0A3M2HQW7"/>
<dbReference type="SUPFAM" id="SSF102735">
    <property type="entry name" value="Trigger factor ribosome-binding domain"/>
    <property type="match status" value="1"/>
</dbReference>
<dbReference type="InterPro" id="IPR037041">
    <property type="entry name" value="Trigger_fac_C_sf"/>
</dbReference>
<feature type="domain" description="Trigger factor ribosome-binding bacterial" evidence="12">
    <location>
        <begin position="1"/>
        <end position="145"/>
    </location>
</feature>
<dbReference type="RefSeq" id="WP_122101988.1">
    <property type="nucleotide sequence ID" value="NZ_RFLY01000014.1"/>
</dbReference>
<dbReference type="GO" id="GO:0044183">
    <property type="term" value="F:protein folding chaperone"/>
    <property type="evidence" value="ECO:0007669"/>
    <property type="project" value="TreeGrafter"/>
</dbReference>
<dbReference type="Gene3D" id="3.30.70.1050">
    <property type="entry name" value="Trigger factor ribosome-binding domain"/>
    <property type="match status" value="1"/>
</dbReference>
<dbReference type="EMBL" id="RFLY01000014">
    <property type="protein sequence ID" value="RMH90745.1"/>
    <property type="molecule type" value="Genomic_DNA"/>
</dbReference>
<keyword evidence="15" id="KW-1185">Reference proteome</keyword>
<evidence type="ECO:0000259" key="12">
    <source>
        <dbReference type="Pfam" id="PF05697"/>
    </source>
</evidence>
<evidence type="ECO:0000256" key="5">
    <source>
        <dbReference type="ARBA" id="ARBA00022618"/>
    </source>
</evidence>
<comment type="catalytic activity">
    <reaction evidence="1 11">
        <text>[protein]-peptidylproline (omega=180) = [protein]-peptidylproline (omega=0)</text>
        <dbReference type="Rhea" id="RHEA:16237"/>
        <dbReference type="Rhea" id="RHEA-COMP:10747"/>
        <dbReference type="Rhea" id="RHEA-COMP:10748"/>
        <dbReference type="ChEBI" id="CHEBI:83833"/>
        <dbReference type="ChEBI" id="CHEBI:83834"/>
        <dbReference type="EC" id="5.2.1.8"/>
    </reaction>
</comment>
<keyword evidence="7 11" id="KW-0143">Chaperone</keyword>
<dbReference type="Proteomes" id="UP000275012">
    <property type="component" value="Unassembled WGS sequence"/>
</dbReference>
<evidence type="ECO:0000256" key="6">
    <source>
        <dbReference type="ARBA" id="ARBA00023110"/>
    </source>
</evidence>
<organism evidence="14 15">
    <name type="scientific">Solilutibacter pythonis</name>
    <dbReference type="NCBI Taxonomy" id="2483112"/>
    <lineage>
        <taxon>Bacteria</taxon>
        <taxon>Pseudomonadati</taxon>
        <taxon>Pseudomonadota</taxon>
        <taxon>Gammaproteobacteria</taxon>
        <taxon>Lysobacterales</taxon>
        <taxon>Lysobacteraceae</taxon>
        <taxon>Solilutibacter</taxon>
    </lineage>
</organism>
<evidence type="ECO:0000256" key="4">
    <source>
        <dbReference type="ARBA" id="ARBA00016902"/>
    </source>
</evidence>
<dbReference type="InterPro" id="IPR027304">
    <property type="entry name" value="Trigger_fact/SurA_dom_sf"/>
</dbReference>
<dbReference type="GO" id="GO:0043022">
    <property type="term" value="F:ribosome binding"/>
    <property type="evidence" value="ECO:0007669"/>
    <property type="project" value="TreeGrafter"/>
</dbReference>
<dbReference type="InterPro" id="IPR008880">
    <property type="entry name" value="Trigger_fac_C"/>
</dbReference>